<dbReference type="EMBL" id="GBRH01272414">
    <property type="protein sequence ID" value="JAD25481.1"/>
    <property type="molecule type" value="Transcribed_RNA"/>
</dbReference>
<dbReference type="AlphaFoldDB" id="A0A0A9QVT5"/>
<accession>A0A0A9QVT5</accession>
<proteinExistence type="predicted"/>
<protein>
    <submittedName>
        <fullName evidence="1">Uncharacterized protein</fullName>
    </submittedName>
</protein>
<reference evidence="1" key="1">
    <citation type="submission" date="2014-09" db="EMBL/GenBank/DDBJ databases">
        <authorList>
            <person name="Magalhaes I.L.F."/>
            <person name="Oliveira U."/>
            <person name="Santos F.R."/>
            <person name="Vidigal T.H.D.A."/>
            <person name="Brescovit A.D."/>
            <person name="Santos A.J."/>
        </authorList>
    </citation>
    <scope>NUCLEOTIDE SEQUENCE</scope>
    <source>
        <tissue evidence="1">Shoot tissue taken approximately 20 cm above the soil surface</tissue>
    </source>
</reference>
<evidence type="ECO:0000313" key="1">
    <source>
        <dbReference type="EMBL" id="JAD25481.1"/>
    </source>
</evidence>
<reference evidence="1" key="2">
    <citation type="journal article" date="2015" name="Data Brief">
        <title>Shoot transcriptome of the giant reed, Arundo donax.</title>
        <authorList>
            <person name="Barrero R.A."/>
            <person name="Guerrero F.D."/>
            <person name="Moolhuijzen P."/>
            <person name="Goolsby J.A."/>
            <person name="Tidwell J."/>
            <person name="Bellgard S.E."/>
            <person name="Bellgard M.I."/>
        </authorList>
    </citation>
    <scope>NUCLEOTIDE SEQUENCE</scope>
    <source>
        <tissue evidence="1">Shoot tissue taken approximately 20 cm above the soil surface</tissue>
    </source>
</reference>
<sequence>MLCCAAATRTSVGARATTLDLVAGQPSSSTFRCSTMAKLPPCAVLPCVAAPTSATAVREKVEGRGYGTRRPGPA</sequence>
<name>A0A0A9QVT5_ARUDO</name>
<organism evidence="1">
    <name type="scientific">Arundo donax</name>
    <name type="common">Giant reed</name>
    <name type="synonym">Donax arundinaceus</name>
    <dbReference type="NCBI Taxonomy" id="35708"/>
    <lineage>
        <taxon>Eukaryota</taxon>
        <taxon>Viridiplantae</taxon>
        <taxon>Streptophyta</taxon>
        <taxon>Embryophyta</taxon>
        <taxon>Tracheophyta</taxon>
        <taxon>Spermatophyta</taxon>
        <taxon>Magnoliopsida</taxon>
        <taxon>Liliopsida</taxon>
        <taxon>Poales</taxon>
        <taxon>Poaceae</taxon>
        <taxon>PACMAD clade</taxon>
        <taxon>Arundinoideae</taxon>
        <taxon>Arundineae</taxon>
        <taxon>Arundo</taxon>
    </lineage>
</organism>